<reference evidence="2 3" key="1">
    <citation type="journal article" date="2007" name="Science">
        <title>The Chlamydomonas genome reveals the evolution of key animal and plant functions.</title>
        <authorList>
            <person name="Merchant S.S."/>
            <person name="Prochnik S.E."/>
            <person name="Vallon O."/>
            <person name="Harris E.H."/>
            <person name="Karpowicz S.J."/>
            <person name="Witman G.B."/>
            <person name="Terry A."/>
            <person name="Salamov A."/>
            <person name="Fritz-Laylin L.K."/>
            <person name="Marechal-Drouard L."/>
            <person name="Marshall W.F."/>
            <person name="Qu L.H."/>
            <person name="Nelson D.R."/>
            <person name="Sanderfoot A.A."/>
            <person name="Spalding M.H."/>
            <person name="Kapitonov V.V."/>
            <person name="Ren Q."/>
            <person name="Ferris P."/>
            <person name="Lindquist E."/>
            <person name="Shapiro H."/>
            <person name="Lucas S.M."/>
            <person name="Grimwood J."/>
            <person name="Schmutz J."/>
            <person name="Cardol P."/>
            <person name="Cerutti H."/>
            <person name="Chanfreau G."/>
            <person name="Chen C.L."/>
            <person name="Cognat V."/>
            <person name="Croft M.T."/>
            <person name="Dent R."/>
            <person name="Dutcher S."/>
            <person name="Fernandez E."/>
            <person name="Fukuzawa H."/>
            <person name="Gonzalez-Ballester D."/>
            <person name="Gonzalez-Halphen D."/>
            <person name="Hallmann A."/>
            <person name="Hanikenne M."/>
            <person name="Hippler M."/>
            <person name="Inwood W."/>
            <person name="Jabbari K."/>
            <person name="Kalanon M."/>
            <person name="Kuras R."/>
            <person name="Lefebvre P.A."/>
            <person name="Lemaire S.D."/>
            <person name="Lobanov A.V."/>
            <person name="Lohr M."/>
            <person name="Manuell A."/>
            <person name="Meier I."/>
            <person name="Mets L."/>
            <person name="Mittag M."/>
            <person name="Mittelmeier T."/>
            <person name="Moroney J.V."/>
            <person name="Moseley J."/>
            <person name="Napoli C."/>
            <person name="Nedelcu A.M."/>
            <person name="Niyogi K."/>
            <person name="Novoselov S.V."/>
            <person name="Paulsen I.T."/>
            <person name="Pazour G."/>
            <person name="Purton S."/>
            <person name="Ral J.P."/>
            <person name="Riano-Pachon D.M."/>
            <person name="Riekhof W."/>
            <person name="Rymarquis L."/>
            <person name="Schroda M."/>
            <person name="Stern D."/>
            <person name="Umen J."/>
            <person name="Willows R."/>
            <person name="Wilson N."/>
            <person name="Zimmer S.L."/>
            <person name="Allmer J."/>
            <person name="Balk J."/>
            <person name="Bisova K."/>
            <person name="Chen C.J."/>
            <person name="Elias M."/>
            <person name="Gendler K."/>
            <person name="Hauser C."/>
            <person name="Lamb M.R."/>
            <person name="Ledford H."/>
            <person name="Long J.C."/>
            <person name="Minagawa J."/>
            <person name="Page M.D."/>
            <person name="Pan J."/>
            <person name="Pootakham W."/>
            <person name="Roje S."/>
            <person name="Rose A."/>
            <person name="Stahlberg E."/>
            <person name="Terauchi A.M."/>
            <person name="Yang P."/>
            <person name="Ball S."/>
            <person name="Bowler C."/>
            <person name="Dieckmann C.L."/>
            <person name="Gladyshev V.N."/>
            <person name="Green P."/>
            <person name="Jorgensen R."/>
            <person name="Mayfield S."/>
            <person name="Mueller-Roeber B."/>
            <person name="Rajamani S."/>
            <person name="Sayre R.T."/>
            <person name="Brokstein P."/>
            <person name="Dubchak I."/>
            <person name="Goodstein D."/>
            <person name="Hornick L."/>
            <person name="Huang Y.W."/>
            <person name="Jhaveri J."/>
            <person name="Luo Y."/>
            <person name="Martinez D."/>
            <person name="Ngau W.C."/>
            <person name="Otillar B."/>
            <person name="Poliakov A."/>
            <person name="Porter A."/>
            <person name="Szajkowski L."/>
            <person name="Werner G."/>
            <person name="Zhou K."/>
            <person name="Grigoriev I.V."/>
            <person name="Rokhsar D.S."/>
            <person name="Grossman A.R."/>
        </authorList>
    </citation>
    <scope>NUCLEOTIDE SEQUENCE [LARGE SCALE GENOMIC DNA]</scope>
    <source>
        <strain evidence="3">CC-503</strain>
    </source>
</reference>
<dbReference type="GeneID" id="66056289"/>
<dbReference type="InParanoid" id="A0A2K3CYG2"/>
<feature type="compositionally biased region" description="Basic residues" evidence="1">
    <location>
        <begin position="290"/>
        <end position="305"/>
    </location>
</feature>
<feature type="compositionally biased region" description="Low complexity" evidence="1">
    <location>
        <begin position="380"/>
        <end position="400"/>
    </location>
</feature>
<dbReference type="EMBL" id="CM008975">
    <property type="protein sequence ID" value="PNW73299.1"/>
    <property type="molecule type" value="Genomic_DNA"/>
</dbReference>
<sequence>MSATGHAPPTSTVGLPTSTGAQLQMRRLIGRPPSASAAASRSLSSAQPTTVAFTRHDTTKSLAPGFLPRSRCSPVARFFREGGSGTGASGNNNAGSAGGSGGAVAEGKAVTPLDAVEEASAAGAPAITQQQGNAVPFVPSTRQRHQDKAPDAAMASLAVQQQYGSGTAAAAGRLAAQQAAAEEAEVAEAAAAAADRDLRAMSVAATMGGRGVGATGELEPFDELGMEAFMEREAFVEEGAVMVETAAPGGGADGGGDEVGSSGAAGDAADVSNVMPTPPAVAPPPALKKPAPHKLKPSKMSHRRPAGIARGSDSSNGGYSLGAATASAPAVYTTGPDVADDDVAPPHRRRHKLLHPQPPPAATAARRSRHAALADRTPEAAASTTGSSSQPQQQPQQQQHYGGGGGSHGASDERPGYGILELYGNCPDVPDEEVAGEKSLYGAVMHNAAAVGTASNARSEGDAASKALAEVAVPPPPPASLPEDISISRAVGAIRTGGAAPPRLTAPLSLHAPPPPPTAIDRRLKSLSDVDRQFIEGLDNVANGHGWSDQARDLQAGMQSHVTPRPSATAKARGPAQPAYAAHMHTPPAEGTNPAVSSEPQTCGIHGSGGGGGGGGGGRGGGGVAAAAGVKPPVVAAGMVMGSLPTRMGFVGGGGCGVGGVGSSSSSGSGSSHGSRSITAGAASGGTAPSDEMGGGGGSDGGGDGGGGGSGGGGGNGGSSDPLPKTVGRLPAVPSQTYGVIARTAAILEADGQLTLLARPTGPTPERVRAALRLLHMSPDSRAFASTAAAAVAAATIDEAAAAAVTAEAAAAAAEAAAAGGSAADAAAAAGERGLEIEVIDRRGAGSATGSLSSATSSPLTSLDELMEIAPSLMLGQTEINPADVAADPESYMKPRVWGDLDLIHDPHDPRGSGPMGAMNALANGIGSDGEGVLGGGGGGGAAGAGGLDLLAAAAAAAASVGDGGMSGLGALGGLAPPGHSGGGMGAGWHEDYDEVMGQITDSQRRGYSEDGVSGGTFDSDYY</sequence>
<feature type="region of interest" description="Disordered" evidence="1">
    <location>
        <begin position="246"/>
        <end position="422"/>
    </location>
</feature>
<feature type="compositionally biased region" description="Low complexity" evidence="1">
    <location>
        <begin position="259"/>
        <end position="272"/>
    </location>
</feature>
<feature type="region of interest" description="Disordered" evidence="1">
    <location>
        <begin position="563"/>
        <end position="624"/>
    </location>
</feature>
<keyword evidence="3" id="KW-1185">Reference proteome</keyword>
<feature type="compositionally biased region" description="Gly residues" evidence="1">
    <location>
        <begin position="693"/>
        <end position="718"/>
    </location>
</feature>
<evidence type="ECO:0000256" key="1">
    <source>
        <dbReference type="SAM" id="MobiDB-lite"/>
    </source>
</evidence>
<dbReference type="Proteomes" id="UP000006906">
    <property type="component" value="Chromosome 14"/>
</dbReference>
<feature type="compositionally biased region" description="Low complexity" evidence="1">
    <location>
        <begin position="663"/>
        <end position="690"/>
    </location>
</feature>
<organism evidence="2 3">
    <name type="scientific">Chlamydomonas reinhardtii</name>
    <name type="common">Chlamydomonas smithii</name>
    <dbReference type="NCBI Taxonomy" id="3055"/>
    <lineage>
        <taxon>Eukaryota</taxon>
        <taxon>Viridiplantae</taxon>
        <taxon>Chlorophyta</taxon>
        <taxon>core chlorophytes</taxon>
        <taxon>Chlorophyceae</taxon>
        <taxon>CS clade</taxon>
        <taxon>Chlamydomonadales</taxon>
        <taxon>Chlamydomonadaceae</taxon>
        <taxon>Chlamydomonas</taxon>
    </lineage>
</organism>
<dbReference type="KEGG" id="cre:CHLRE_14g627000v5"/>
<feature type="compositionally biased region" description="Gly residues" evidence="1">
    <location>
        <begin position="606"/>
        <end position="624"/>
    </location>
</feature>
<evidence type="ECO:0000313" key="2">
    <source>
        <dbReference type="EMBL" id="PNW73299.1"/>
    </source>
</evidence>
<feature type="region of interest" description="Disordered" evidence="1">
    <location>
        <begin position="1001"/>
        <end position="1023"/>
    </location>
</feature>
<proteinExistence type="predicted"/>
<feature type="region of interest" description="Disordered" evidence="1">
    <location>
        <begin position="83"/>
        <end position="105"/>
    </location>
</feature>
<accession>A0A2K3CYG2</accession>
<gene>
    <name evidence="2" type="ORF">CHLRE_14g627000v5</name>
</gene>
<dbReference type="AlphaFoldDB" id="A0A2K3CYG2"/>
<feature type="region of interest" description="Disordered" evidence="1">
    <location>
        <begin position="661"/>
        <end position="731"/>
    </location>
</feature>
<dbReference type="OrthoDB" id="542979at2759"/>
<feature type="compositionally biased region" description="Pro residues" evidence="1">
    <location>
        <begin position="276"/>
        <end position="287"/>
    </location>
</feature>
<dbReference type="Gramene" id="PNW73299">
    <property type="protein sequence ID" value="PNW73299"/>
    <property type="gene ID" value="CHLRE_14g627000v5"/>
</dbReference>
<feature type="compositionally biased region" description="Gly residues" evidence="1">
    <location>
        <begin position="248"/>
        <end position="258"/>
    </location>
</feature>
<name>A0A2K3CYG2_CHLRE</name>
<feature type="compositionally biased region" description="Low complexity" evidence="1">
    <location>
        <begin position="34"/>
        <end position="46"/>
    </location>
</feature>
<evidence type="ECO:0000313" key="3">
    <source>
        <dbReference type="Proteomes" id="UP000006906"/>
    </source>
</evidence>
<protein>
    <submittedName>
        <fullName evidence="2">Uncharacterized protein</fullName>
    </submittedName>
</protein>
<feature type="region of interest" description="Disordered" evidence="1">
    <location>
        <begin position="32"/>
        <end position="67"/>
    </location>
</feature>
<dbReference type="RefSeq" id="XP_042916969.1">
    <property type="nucleotide sequence ID" value="XM_043070296.1"/>
</dbReference>